<dbReference type="InterPro" id="IPR027417">
    <property type="entry name" value="P-loop_NTPase"/>
</dbReference>
<comment type="subcellular location">
    <subcellularLocation>
        <location evidence="8">Cytoplasm</location>
    </subcellularLocation>
</comment>
<dbReference type="HAMAP" id="MF_00238">
    <property type="entry name" value="Cytidyl_kinase_type1"/>
    <property type="match status" value="1"/>
</dbReference>
<dbReference type="GO" id="GO:0036431">
    <property type="term" value="F:dCMP kinase activity"/>
    <property type="evidence" value="ECO:0007669"/>
    <property type="project" value="InterPro"/>
</dbReference>
<feature type="binding site" evidence="8">
    <location>
        <begin position="111"/>
        <end position="119"/>
    </location>
    <ligand>
        <name>ATP</name>
        <dbReference type="ChEBI" id="CHEBI:30616"/>
    </ligand>
</feature>
<accession>A0A450ZGG0</accession>
<dbReference type="GO" id="GO:0005737">
    <property type="term" value="C:cytoplasm"/>
    <property type="evidence" value="ECO:0007669"/>
    <property type="project" value="UniProtKB-SubCell"/>
</dbReference>
<evidence type="ECO:0000256" key="1">
    <source>
        <dbReference type="ARBA" id="ARBA00009427"/>
    </source>
</evidence>
<organism evidence="12">
    <name type="scientific">Candidatus Kentrum sp. TUN</name>
    <dbReference type="NCBI Taxonomy" id="2126343"/>
    <lineage>
        <taxon>Bacteria</taxon>
        <taxon>Pseudomonadati</taxon>
        <taxon>Pseudomonadota</taxon>
        <taxon>Gammaproteobacteria</taxon>
        <taxon>Candidatus Kentrum</taxon>
    </lineage>
</organism>
<evidence type="ECO:0000313" key="10">
    <source>
        <dbReference type="EMBL" id="VFK51108.1"/>
    </source>
</evidence>
<evidence type="ECO:0000313" key="12">
    <source>
        <dbReference type="EMBL" id="VFK52850.1"/>
    </source>
</evidence>
<dbReference type="NCBIfam" id="TIGR00017">
    <property type="entry name" value="cmk"/>
    <property type="match status" value="1"/>
</dbReference>
<dbReference type="EMBL" id="CAADFX010000005">
    <property type="protein sequence ID" value="VFK51108.1"/>
    <property type="molecule type" value="Genomic_DNA"/>
</dbReference>
<protein>
    <recommendedName>
        <fullName evidence="8">Cytidylate kinase</fullName>
        <shortName evidence="8">CK</shortName>
        <ecNumber evidence="8">2.7.4.25</ecNumber>
    </recommendedName>
    <alternativeName>
        <fullName evidence="8">Cytidine monophosphate kinase</fullName>
        <shortName evidence="8">CMP kinase</shortName>
    </alternativeName>
</protein>
<comment type="similarity">
    <text evidence="1 8">Belongs to the cytidylate kinase family. Type 1 subfamily.</text>
</comment>
<evidence type="ECO:0000256" key="6">
    <source>
        <dbReference type="ARBA" id="ARBA00047615"/>
    </source>
</evidence>
<keyword evidence="4 8" id="KW-0418">Kinase</keyword>
<reference evidence="12" key="1">
    <citation type="submission" date="2019-02" db="EMBL/GenBank/DDBJ databases">
        <authorList>
            <person name="Gruber-Vodicka R. H."/>
            <person name="Seah K. B. B."/>
        </authorList>
    </citation>
    <scope>NUCLEOTIDE SEQUENCE</scope>
    <source>
        <strain evidence="10">BECK_BY1</strain>
        <strain evidence="12">BECK_BY2</strain>
        <strain evidence="11">BECK_BY3</strain>
    </source>
</reference>
<dbReference type="GO" id="GO:0005524">
    <property type="term" value="F:ATP binding"/>
    <property type="evidence" value="ECO:0007669"/>
    <property type="project" value="UniProtKB-UniRule"/>
</dbReference>
<evidence type="ECO:0000256" key="3">
    <source>
        <dbReference type="ARBA" id="ARBA00022741"/>
    </source>
</evidence>
<comment type="catalytic activity">
    <reaction evidence="7 8">
        <text>CMP + ATP = CDP + ADP</text>
        <dbReference type="Rhea" id="RHEA:11600"/>
        <dbReference type="ChEBI" id="CHEBI:30616"/>
        <dbReference type="ChEBI" id="CHEBI:58069"/>
        <dbReference type="ChEBI" id="CHEBI:60377"/>
        <dbReference type="ChEBI" id="CHEBI:456216"/>
        <dbReference type="EC" id="2.7.4.25"/>
    </reaction>
</comment>
<dbReference type="SUPFAM" id="SSF52540">
    <property type="entry name" value="P-loop containing nucleoside triphosphate hydrolases"/>
    <property type="match status" value="1"/>
</dbReference>
<proteinExistence type="inferred from homology"/>
<keyword evidence="3 8" id="KW-0547">Nucleotide-binding</keyword>
<dbReference type="InterPro" id="IPR003136">
    <property type="entry name" value="Cytidylate_kin"/>
</dbReference>
<dbReference type="EMBL" id="CAADFV010000010">
    <property type="protein sequence ID" value="VFK52850.1"/>
    <property type="molecule type" value="Genomic_DNA"/>
</dbReference>
<keyword evidence="2 8" id="KW-0808">Transferase</keyword>
<dbReference type="CDD" id="cd02020">
    <property type="entry name" value="CMPK"/>
    <property type="match status" value="1"/>
</dbReference>
<evidence type="ECO:0000256" key="4">
    <source>
        <dbReference type="ARBA" id="ARBA00022777"/>
    </source>
</evidence>
<keyword evidence="5 8" id="KW-0067">ATP-binding</keyword>
<keyword evidence="8" id="KW-0963">Cytoplasm</keyword>
<dbReference type="EMBL" id="CAADFY010000009">
    <property type="protein sequence ID" value="VFK52530.1"/>
    <property type="molecule type" value="Genomic_DNA"/>
</dbReference>
<dbReference type="EC" id="2.7.4.25" evidence="8"/>
<dbReference type="GO" id="GO:0006220">
    <property type="term" value="P:pyrimidine nucleotide metabolic process"/>
    <property type="evidence" value="ECO:0007669"/>
    <property type="project" value="UniProtKB-UniRule"/>
</dbReference>
<evidence type="ECO:0000313" key="11">
    <source>
        <dbReference type="EMBL" id="VFK52530.1"/>
    </source>
</evidence>
<dbReference type="InterPro" id="IPR011994">
    <property type="entry name" value="Cytidylate_kinase_dom"/>
</dbReference>
<comment type="catalytic activity">
    <reaction evidence="6 8">
        <text>dCMP + ATP = dCDP + ADP</text>
        <dbReference type="Rhea" id="RHEA:25094"/>
        <dbReference type="ChEBI" id="CHEBI:30616"/>
        <dbReference type="ChEBI" id="CHEBI:57566"/>
        <dbReference type="ChEBI" id="CHEBI:58593"/>
        <dbReference type="ChEBI" id="CHEBI:456216"/>
        <dbReference type="EC" id="2.7.4.25"/>
    </reaction>
</comment>
<evidence type="ECO:0000256" key="5">
    <source>
        <dbReference type="ARBA" id="ARBA00022840"/>
    </source>
</evidence>
<evidence type="ECO:0000256" key="7">
    <source>
        <dbReference type="ARBA" id="ARBA00048478"/>
    </source>
</evidence>
<name>A0A450ZGG0_9GAMM</name>
<dbReference type="AlphaFoldDB" id="A0A450ZGG0"/>
<evidence type="ECO:0000259" key="9">
    <source>
        <dbReference type="Pfam" id="PF02224"/>
    </source>
</evidence>
<dbReference type="Pfam" id="PF02224">
    <property type="entry name" value="Cytidylate_kin"/>
    <property type="match status" value="1"/>
</dbReference>
<sequence length="330" mass="36536">MHPYPNLNIAGIEFTYRLSDLFRVRQIFRLGKCFRVYGIFLSCLPTSRSKYHASKVQEVASLVINQDPFLFHIKVTFEQIAYKKLMFSDIHFDSCTEMSMSGSAPVITIDGPSGVGKGVISRLLADRLGWRLLDSGALYRLLALDAALHGVALDDESALSSLGRKLDCEFLRDGNGEHILLHGHEVTMEIRSETCGGNASQLASLLGVREVLLMRQREFRSSPGLVADGRDMGTNVFPDADVKIFLTASSDERARRRHKQLKEQGTDVNLASLLTEISERDRRDRQRSVSPLRPAIDAVLIDTTDLDIDTVLSRVMSVAIESGIGGGGRV</sequence>
<dbReference type="Gene3D" id="3.40.50.300">
    <property type="entry name" value="P-loop containing nucleotide triphosphate hydrolases"/>
    <property type="match status" value="1"/>
</dbReference>
<feature type="domain" description="Cytidylate kinase" evidence="9">
    <location>
        <begin position="107"/>
        <end position="318"/>
    </location>
</feature>
<evidence type="ECO:0000256" key="8">
    <source>
        <dbReference type="HAMAP-Rule" id="MF_00238"/>
    </source>
</evidence>
<evidence type="ECO:0000256" key="2">
    <source>
        <dbReference type="ARBA" id="ARBA00022679"/>
    </source>
</evidence>
<gene>
    <name evidence="8" type="primary">cmk</name>
    <name evidence="10" type="ORF">BECKTUN1418D_GA0071000_100526</name>
    <name evidence="12" type="ORF">BECKTUN1418E_GA0071001_101026</name>
    <name evidence="11" type="ORF">BECKTUN1418F_GA0071002_100926</name>
</gene>